<accession>A0A381VZ34</accession>
<dbReference type="AlphaFoldDB" id="A0A381VZ34"/>
<evidence type="ECO:0000313" key="1">
    <source>
        <dbReference type="EMBL" id="SVA45472.1"/>
    </source>
</evidence>
<organism evidence="1">
    <name type="scientific">marine metagenome</name>
    <dbReference type="NCBI Taxonomy" id="408172"/>
    <lineage>
        <taxon>unclassified sequences</taxon>
        <taxon>metagenomes</taxon>
        <taxon>ecological metagenomes</taxon>
    </lineage>
</organism>
<reference evidence="1" key="1">
    <citation type="submission" date="2018-05" db="EMBL/GenBank/DDBJ databases">
        <authorList>
            <person name="Lanie J.A."/>
            <person name="Ng W.-L."/>
            <person name="Kazmierczak K.M."/>
            <person name="Andrzejewski T.M."/>
            <person name="Davidsen T.M."/>
            <person name="Wayne K.J."/>
            <person name="Tettelin H."/>
            <person name="Glass J.I."/>
            <person name="Rusch D."/>
            <person name="Podicherti R."/>
            <person name="Tsui H.-C.T."/>
            <person name="Winkler M.E."/>
        </authorList>
    </citation>
    <scope>NUCLEOTIDE SEQUENCE</scope>
</reference>
<sequence>MEEILSEKTFQQIGLTINDCMLPQHHLIN</sequence>
<dbReference type="EMBL" id="UINC01010202">
    <property type="protein sequence ID" value="SVA45472.1"/>
    <property type="molecule type" value="Genomic_DNA"/>
</dbReference>
<protein>
    <submittedName>
        <fullName evidence="1">Uncharacterized protein</fullName>
    </submittedName>
</protein>
<gene>
    <name evidence="1" type="ORF">METZ01_LOCUS98326</name>
</gene>
<name>A0A381VZ34_9ZZZZ</name>
<proteinExistence type="predicted"/>